<dbReference type="GO" id="GO:0009086">
    <property type="term" value="P:methionine biosynthetic process"/>
    <property type="evidence" value="ECO:0007669"/>
    <property type="project" value="UniProtKB-ARBA"/>
</dbReference>
<name>A0A419S7Z3_9SPHI</name>
<dbReference type="InterPro" id="IPR015424">
    <property type="entry name" value="PyrdxlP-dep_Trfase"/>
</dbReference>
<dbReference type="PROSITE" id="PS00868">
    <property type="entry name" value="CYS_MET_METAB_PP"/>
    <property type="match status" value="1"/>
</dbReference>
<comment type="similarity">
    <text evidence="4">Belongs to the trans-sulfuration enzymes family.</text>
</comment>
<accession>A0A419S7Z3</accession>
<dbReference type="AlphaFoldDB" id="A0A419S7Z3"/>
<evidence type="ECO:0000256" key="1">
    <source>
        <dbReference type="ARBA" id="ARBA00001933"/>
    </source>
</evidence>
<dbReference type="InterPro" id="IPR015422">
    <property type="entry name" value="PyrdxlP-dep_Trfase_small"/>
</dbReference>
<evidence type="ECO:0000313" key="6">
    <source>
        <dbReference type="Proteomes" id="UP000283433"/>
    </source>
</evidence>
<feature type="modified residue" description="N6-(pyridoxal phosphate)lysine" evidence="3">
    <location>
        <position position="209"/>
    </location>
</feature>
<organism evidence="5 6">
    <name type="scientific">Pelobium manganitolerans</name>
    <dbReference type="NCBI Taxonomy" id="1842495"/>
    <lineage>
        <taxon>Bacteria</taxon>
        <taxon>Pseudomonadati</taxon>
        <taxon>Bacteroidota</taxon>
        <taxon>Sphingobacteriia</taxon>
        <taxon>Sphingobacteriales</taxon>
        <taxon>Sphingobacteriaceae</taxon>
        <taxon>Pelobium</taxon>
    </lineage>
</organism>
<dbReference type="GO" id="GO:0005737">
    <property type="term" value="C:cytoplasm"/>
    <property type="evidence" value="ECO:0007669"/>
    <property type="project" value="TreeGrafter"/>
</dbReference>
<dbReference type="Gene3D" id="3.90.1150.10">
    <property type="entry name" value="Aspartate Aminotransferase, domain 1"/>
    <property type="match status" value="1"/>
</dbReference>
<comment type="cofactor">
    <cofactor evidence="1 4">
        <name>pyridoxal 5'-phosphate</name>
        <dbReference type="ChEBI" id="CHEBI:597326"/>
    </cofactor>
</comment>
<sequence length="393" mass="42671">MQEEHKKAGLSTRCVHSGELANEHGSPHTPIFNSTTFTFNTTKDLLDVVDGHRPGSLYTRYGLNPSIISLETKLAALEDAEAALVFSSGMAAEAALFLALGRKGVVCIGDAYGGTLELLNVQLRSLNIPVHFLLGSELEKLEELLQTGVEMVFFETPTNPTIEIFDIKAIADIAHMHGALVAIDNTFATPVNQKPIQLGADIVVHSATKYLGGHSDITAGVVMGSKQHIGEIWAWRKNLGQMPAPETAALLSRSIKSLVLRVKRQNESALQIATALEKHPKIKRVLYPGLPSFAGHELARKQMSGFGGMITIEVDGDYEQTVKVADNLNIFRIAPSLGSAESLCTQPVTTTHHGLPEEELERRGITPSMIRLSVGFEDAEDLIEDLEQALKNI</sequence>
<reference evidence="5 6" key="1">
    <citation type="submission" date="2016-07" db="EMBL/GenBank/DDBJ databases">
        <title>Genome of Pelobium manganitolerans.</title>
        <authorList>
            <person name="Wu S."/>
            <person name="Wang G."/>
        </authorList>
    </citation>
    <scope>NUCLEOTIDE SEQUENCE [LARGE SCALE GENOMIC DNA]</scope>
    <source>
        <strain evidence="5 6">YS-25</strain>
    </source>
</reference>
<evidence type="ECO:0000313" key="5">
    <source>
        <dbReference type="EMBL" id="RKD17636.1"/>
    </source>
</evidence>
<keyword evidence="6" id="KW-1185">Reference proteome</keyword>
<dbReference type="RefSeq" id="WP_120181115.1">
    <property type="nucleotide sequence ID" value="NZ_MBTA01000008.1"/>
</dbReference>
<protein>
    <submittedName>
        <fullName evidence="5">Cystathionine gamma-synthase</fullName>
    </submittedName>
</protein>
<dbReference type="CDD" id="cd00614">
    <property type="entry name" value="CGS_like"/>
    <property type="match status" value="1"/>
</dbReference>
<evidence type="ECO:0000256" key="2">
    <source>
        <dbReference type="ARBA" id="ARBA00022898"/>
    </source>
</evidence>
<evidence type="ECO:0000256" key="3">
    <source>
        <dbReference type="PIRSR" id="PIRSR001434-2"/>
    </source>
</evidence>
<dbReference type="Proteomes" id="UP000283433">
    <property type="component" value="Unassembled WGS sequence"/>
</dbReference>
<dbReference type="GO" id="GO:0030170">
    <property type="term" value="F:pyridoxal phosphate binding"/>
    <property type="evidence" value="ECO:0007669"/>
    <property type="project" value="InterPro"/>
</dbReference>
<dbReference type="PIRSF" id="PIRSF001434">
    <property type="entry name" value="CGS"/>
    <property type="match status" value="1"/>
</dbReference>
<dbReference type="OrthoDB" id="9803729at2"/>
<dbReference type="FunFam" id="3.40.640.10:FF:000046">
    <property type="entry name" value="Cystathionine gamma-lyase"/>
    <property type="match status" value="1"/>
</dbReference>
<evidence type="ECO:0000256" key="4">
    <source>
        <dbReference type="RuleBase" id="RU362118"/>
    </source>
</evidence>
<dbReference type="GO" id="GO:0019346">
    <property type="term" value="P:transsulfuration"/>
    <property type="evidence" value="ECO:0007669"/>
    <property type="project" value="InterPro"/>
</dbReference>
<dbReference type="FunFam" id="3.90.1150.10:FF:000033">
    <property type="entry name" value="Cystathionine gamma-synthase"/>
    <property type="match status" value="1"/>
</dbReference>
<comment type="caution">
    <text evidence="5">The sequence shown here is derived from an EMBL/GenBank/DDBJ whole genome shotgun (WGS) entry which is preliminary data.</text>
</comment>
<dbReference type="InterPro" id="IPR000277">
    <property type="entry name" value="Cys/Met-Metab_PyrdxlP-dep_enz"/>
</dbReference>
<dbReference type="EMBL" id="MBTA01000008">
    <property type="protein sequence ID" value="RKD17636.1"/>
    <property type="molecule type" value="Genomic_DNA"/>
</dbReference>
<dbReference type="InterPro" id="IPR015421">
    <property type="entry name" value="PyrdxlP-dep_Trfase_major"/>
</dbReference>
<dbReference type="SUPFAM" id="SSF53383">
    <property type="entry name" value="PLP-dependent transferases"/>
    <property type="match status" value="1"/>
</dbReference>
<dbReference type="PANTHER" id="PTHR11808:SF80">
    <property type="entry name" value="CYSTATHIONINE GAMMA-LYASE"/>
    <property type="match status" value="1"/>
</dbReference>
<keyword evidence="2 3" id="KW-0663">Pyridoxal phosphate</keyword>
<dbReference type="InterPro" id="IPR054542">
    <property type="entry name" value="Cys_met_metab_PP"/>
</dbReference>
<proteinExistence type="inferred from homology"/>
<dbReference type="GO" id="GO:0016846">
    <property type="term" value="F:carbon-sulfur lyase activity"/>
    <property type="evidence" value="ECO:0007669"/>
    <property type="project" value="TreeGrafter"/>
</dbReference>
<dbReference type="Pfam" id="PF01053">
    <property type="entry name" value="Cys_Met_Meta_PP"/>
    <property type="match status" value="1"/>
</dbReference>
<gene>
    <name evidence="5" type="ORF">BCY91_16685</name>
</gene>
<dbReference type="PANTHER" id="PTHR11808">
    <property type="entry name" value="TRANS-SULFURATION ENZYME FAMILY MEMBER"/>
    <property type="match status" value="1"/>
</dbReference>
<dbReference type="Gene3D" id="3.40.640.10">
    <property type="entry name" value="Type I PLP-dependent aspartate aminotransferase-like (Major domain)"/>
    <property type="match status" value="1"/>
</dbReference>